<feature type="signal peptide" evidence="6">
    <location>
        <begin position="1"/>
        <end position="15"/>
    </location>
</feature>
<feature type="domain" description="Glucose-methanol-choline oxidoreductase N-terminal" evidence="7">
    <location>
        <begin position="130"/>
        <end position="153"/>
    </location>
</feature>
<dbReference type="InterPro" id="IPR036188">
    <property type="entry name" value="FAD/NAD-bd_sf"/>
</dbReference>
<name>A0A7R7VMM6_ASPCH</name>
<dbReference type="SUPFAM" id="SSF54373">
    <property type="entry name" value="FAD-linked reductases, C-terminal domain"/>
    <property type="match status" value="1"/>
</dbReference>
<evidence type="ECO:0000313" key="10">
    <source>
        <dbReference type="Proteomes" id="UP000637239"/>
    </source>
</evidence>
<keyword evidence="4 5" id="KW-0274">FAD</keyword>
<feature type="active site" description="Proton donor" evidence="3">
    <location>
        <position position="560"/>
    </location>
</feature>
<dbReference type="GeneID" id="66981729"/>
<dbReference type="InterPro" id="IPR007867">
    <property type="entry name" value="GMC_OxRtase_C"/>
</dbReference>
<evidence type="ECO:0000256" key="3">
    <source>
        <dbReference type="PIRSR" id="PIRSR000137-1"/>
    </source>
</evidence>
<evidence type="ECO:0000256" key="6">
    <source>
        <dbReference type="SAM" id="SignalP"/>
    </source>
</evidence>
<dbReference type="RefSeq" id="XP_043135892.1">
    <property type="nucleotide sequence ID" value="XM_043278078.1"/>
</dbReference>
<dbReference type="SUPFAM" id="SSF51905">
    <property type="entry name" value="FAD/NAD(P)-binding domain"/>
    <property type="match status" value="1"/>
</dbReference>
<evidence type="ECO:0000256" key="5">
    <source>
        <dbReference type="RuleBase" id="RU003968"/>
    </source>
</evidence>
<sequence length="627" mass="68655">MFLIYLFLLLALASAATIPPNCSSDTPTWTDAFPEELLAVPNLDAEFDYIVIGGGTAGITIASRLAEHNHRVALVEAGGIYETLAWTAKIPGADSLGVGSDPKSTSLIDWHFVTYNVSGANGRDVHYPRGKCLGGSSALNFMIYQRPTKQSMQLWADLVQDQSYAFDSVFPFFTKTVAFTPPSVKLRSCNATARYNMDAFAEHGEPLQVTYSDYAMSFSSWMERGLEAIGIHETTDFNSGSLNGSQYSTSTIRSFDQTRSSSKTAFFYGASSSQRLRNLKVYIGTLAKRIMFDSSKRATGVRVKTGLVTYTLRAKYEVILSAGAFQSPQLLMVSGVGPADTLRAHGIDVISSLPGVGQNLRDHVFFGPTYQVALETFTKLAADPLFLTEQLTKYITTRTGMLTNPVTDYIAFEKVPEALRSNFFAKTKEELEWFPDDWPELEYLSAAAYVGDFSKPFTGQPKGGPQYATILASILATTSSGNVTIKSADTKDLPEINLNWLSTETDQQLAVAAYKRIRAAFHSEAMAPIVVGDEYFPGMEHATDEQILDVIRNTVMTIYHAACTCKMGLREDSMAVLDSKARVYGVEGLRVVDASSFPILVPGHPQSTVYMLAEKIASDIVSPKCEV</sequence>
<dbReference type="Pfam" id="PF00732">
    <property type="entry name" value="GMC_oxred_N"/>
    <property type="match status" value="1"/>
</dbReference>
<dbReference type="InterPro" id="IPR000172">
    <property type="entry name" value="GMC_OxRdtase_N"/>
</dbReference>
<organism evidence="9 10">
    <name type="scientific">Aspergillus chevalieri</name>
    <name type="common">Eurotium chevalieri</name>
    <dbReference type="NCBI Taxonomy" id="182096"/>
    <lineage>
        <taxon>Eukaryota</taxon>
        <taxon>Fungi</taxon>
        <taxon>Dikarya</taxon>
        <taxon>Ascomycota</taxon>
        <taxon>Pezizomycotina</taxon>
        <taxon>Eurotiomycetes</taxon>
        <taxon>Eurotiomycetidae</taxon>
        <taxon>Eurotiales</taxon>
        <taxon>Aspergillaceae</taxon>
        <taxon>Aspergillus</taxon>
        <taxon>Aspergillus subgen. Aspergillus</taxon>
    </lineage>
</organism>
<reference evidence="9" key="2">
    <citation type="submission" date="2021-02" db="EMBL/GenBank/DDBJ databases">
        <title>Aspergillus chevalieri M1 genome sequence.</title>
        <authorList>
            <person name="Kadooka C."/>
            <person name="Mori K."/>
            <person name="Futagami T."/>
        </authorList>
    </citation>
    <scope>NUCLEOTIDE SEQUENCE</scope>
    <source>
        <strain evidence="9">M1</strain>
    </source>
</reference>
<keyword evidence="10" id="KW-1185">Reference proteome</keyword>
<feature type="chain" id="PRO_5030537892" description="Glucose-methanol-choline oxidoreductase N-terminal domain-containing protein" evidence="6">
    <location>
        <begin position="16"/>
        <end position="627"/>
    </location>
</feature>
<protein>
    <recommendedName>
        <fullName evidence="7 8">Glucose-methanol-choline oxidoreductase N-terminal domain-containing protein</fullName>
    </recommendedName>
</protein>
<dbReference type="GO" id="GO:0016614">
    <property type="term" value="F:oxidoreductase activity, acting on CH-OH group of donors"/>
    <property type="evidence" value="ECO:0007669"/>
    <property type="project" value="InterPro"/>
</dbReference>
<keyword evidence="6" id="KW-0732">Signal</keyword>
<dbReference type="PANTHER" id="PTHR11552:SF138">
    <property type="entry name" value="DEHYDROGENASE PKFF-RELATED"/>
    <property type="match status" value="1"/>
</dbReference>
<reference evidence="9" key="1">
    <citation type="submission" date="2021-01" db="EMBL/GenBank/DDBJ databases">
        <authorList>
            <consortium name="Aspergillus chevalieri M1 genome sequencing consortium"/>
            <person name="Kazuki M."/>
            <person name="Futagami T."/>
        </authorList>
    </citation>
    <scope>NUCLEOTIDE SEQUENCE</scope>
    <source>
        <strain evidence="9">M1</strain>
    </source>
</reference>
<dbReference type="PROSITE" id="PS00624">
    <property type="entry name" value="GMC_OXRED_2"/>
    <property type="match status" value="1"/>
</dbReference>
<dbReference type="PROSITE" id="PS00623">
    <property type="entry name" value="GMC_OXRED_1"/>
    <property type="match status" value="1"/>
</dbReference>
<evidence type="ECO:0000256" key="1">
    <source>
        <dbReference type="ARBA" id="ARBA00010790"/>
    </source>
</evidence>
<dbReference type="Proteomes" id="UP000637239">
    <property type="component" value="Chromosome 3"/>
</dbReference>
<accession>A0A7R7VMM6</accession>
<comment type="similarity">
    <text evidence="1 5">Belongs to the GMC oxidoreductase family.</text>
</comment>
<dbReference type="EMBL" id="AP024418">
    <property type="protein sequence ID" value="BCR87370.1"/>
    <property type="molecule type" value="Genomic_DNA"/>
</dbReference>
<evidence type="ECO:0000259" key="7">
    <source>
        <dbReference type="PROSITE" id="PS00623"/>
    </source>
</evidence>
<feature type="binding site" evidence="4">
    <location>
        <begin position="605"/>
        <end position="606"/>
    </location>
    <ligand>
        <name>FAD</name>
        <dbReference type="ChEBI" id="CHEBI:57692"/>
    </ligand>
</feature>
<gene>
    <name evidence="9" type="ORF">ACHE_31357A</name>
</gene>
<feature type="active site" description="Proton acceptor" evidence="3">
    <location>
        <position position="604"/>
    </location>
</feature>
<dbReference type="Pfam" id="PF05199">
    <property type="entry name" value="GMC_oxred_C"/>
    <property type="match status" value="1"/>
</dbReference>
<keyword evidence="2" id="KW-0325">Glycoprotein</keyword>
<evidence type="ECO:0000256" key="2">
    <source>
        <dbReference type="ARBA" id="ARBA00023180"/>
    </source>
</evidence>
<proteinExistence type="inferred from homology"/>
<evidence type="ECO:0000259" key="8">
    <source>
        <dbReference type="PROSITE" id="PS00624"/>
    </source>
</evidence>
<dbReference type="PANTHER" id="PTHR11552">
    <property type="entry name" value="GLUCOSE-METHANOL-CHOLINE GMC OXIDOREDUCTASE"/>
    <property type="match status" value="1"/>
</dbReference>
<dbReference type="InterPro" id="IPR012132">
    <property type="entry name" value="GMC_OxRdtase"/>
</dbReference>
<feature type="domain" description="Glucose-methanol-choline oxidoreductase N-terminal" evidence="8">
    <location>
        <begin position="323"/>
        <end position="337"/>
    </location>
</feature>
<comment type="cofactor">
    <cofactor evidence="4">
        <name>FAD</name>
        <dbReference type="ChEBI" id="CHEBI:57692"/>
    </cofactor>
</comment>
<evidence type="ECO:0000313" key="9">
    <source>
        <dbReference type="EMBL" id="BCR87370.1"/>
    </source>
</evidence>
<keyword evidence="5" id="KW-0285">Flavoprotein</keyword>
<evidence type="ECO:0000256" key="4">
    <source>
        <dbReference type="PIRSR" id="PIRSR000137-2"/>
    </source>
</evidence>
<dbReference type="GO" id="GO:0044550">
    <property type="term" value="P:secondary metabolite biosynthetic process"/>
    <property type="evidence" value="ECO:0007669"/>
    <property type="project" value="TreeGrafter"/>
</dbReference>
<dbReference type="AlphaFoldDB" id="A0A7R7VMM6"/>
<dbReference type="Gene3D" id="3.30.560.10">
    <property type="entry name" value="Glucose Oxidase, domain 3"/>
    <property type="match status" value="1"/>
</dbReference>
<dbReference type="GO" id="GO:0050660">
    <property type="term" value="F:flavin adenine dinucleotide binding"/>
    <property type="evidence" value="ECO:0007669"/>
    <property type="project" value="InterPro"/>
</dbReference>
<dbReference type="PIRSF" id="PIRSF000137">
    <property type="entry name" value="Alcohol_oxidase"/>
    <property type="match status" value="1"/>
</dbReference>
<dbReference type="Gene3D" id="3.50.50.60">
    <property type="entry name" value="FAD/NAD(P)-binding domain"/>
    <property type="match status" value="1"/>
</dbReference>
<dbReference type="KEGG" id="ache:ACHE_31357A"/>